<gene>
    <name evidence="1" type="ORF">BV25DRAFT_1828534</name>
</gene>
<dbReference type="EMBL" id="MU277223">
    <property type="protein sequence ID" value="KAI0059824.1"/>
    <property type="molecule type" value="Genomic_DNA"/>
</dbReference>
<evidence type="ECO:0000313" key="2">
    <source>
        <dbReference type="Proteomes" id="UP000814140"/>
    </source>
</evidence>
<name>A0ACB8STJ6_9AGAM</name>
<evidence type="ECO:0000313" key="1">
    <source>
        <dbReference type="EMBL" id="KAI0059824.1"/>
    </source>
</evidence>
<organism evidence="1 2">
    <name type="scientific">Artomyces pyxidatus</name>
    <dbReference type="NCBI Taxonomy" id="48021"/>
    <lineage>
        <taxon>Eukaryota</taxon>
        <taxon>Fungi</taxon>
        <taxon>Dikarya</taxon>
        <taxon>Basidiomycota</taxon>
        <taxon>Agaricomycotina</taxon>
        <taxon>Agaricomycetes</taxon>
        <taxon>Russulales</taxon>
        <taxon>Auriscalpiaceae</taxon>
        <taxon>Artomyces</taxon>
    </lineage>
</organism>
<keyword evidence="2" id="KW-1185">Reference proteome</keyword>
<sequence length="82" mass="8913">MPAAENESLGSCVLLPPPSLFVLACPAALVLRAVHWRRSTRCTAIRPRRPRGGTIMICSAALRTEAGFRKQKGVAEHWTGLC</sequence>
<comment type="caution">
    <text evidence="1">The sequence shown here is derived from an EMBL/GenBank/DDBJ whole genome shotgun (WGS) entry which is preliminary data.</text>
</comment>
<accession>A0ACB8STJ6</accession>
<reference evidence="1" key="1">
    <citation type="submission" date="2021-03" db="EMBL/GenBank/DDBJ databases">
        <authorList>
            <consortium name="DOE Joint Genome Institute"/>
            <person name="Ahrendt S."/>
            <person name="Looney B.P."/>
            <person name="Miyauchi S."/>
            <person name="Morin E."/>
            <person name="Drula E."/>
            <person name="Courty P.E."/>
            <person name="Chicoki N."/>
            <person name="Fauchery L."/>
            <person name="Kohler A."/>
            <person name="Kuo A."/>
            <person name="Labutti K."/>
            <person name="Pangilinan J."/>
            <person name="Lipzen A."/>
            <person name="Riley R."/>
            <person name="Andreopoulos W."/>
            <person name="He G."/>
            <person name="Johnson J."/>
            <person name="Barry K.W."/>
            <person name="Grigoriev I.V."/>
            <person name="Nagy L."/>
            <person name="Hibbett D."/>
            <person name="Henrissat B."/>
            <person name="Matheny P.B."/>
            <person name="Labbe J."/>
            <person name="Martin F."/>
        </authorList>
    </citation>
    <scope>NUCLEOTIDE SEQUENCE</scope>
    <source>
        <strain evidence="1">HHB10654</strain>
    </source>
</reference>
<proteinExistence type="predicted"/>
<protein>
    <submittedName>
        <fullName evidence="1">Uncharacterized protein</fullName>
    </submittedName>
</protein>
<reference evidence="1" key="2">
    <citation type="journal article" date="2022" name="New Phytol.">
        <title>Evolutionary transition to the ectomycorrhizal habit in the genomes of a hyperdiverse lineage of mushroom-forming fungi.</title>
        <authorList>
            <person name="Looney B."/>
            <person name="Miyauchi S."/>
            <person name="Morin E."/>
            <person name="Drula E."/>
            <person name="Courty P.E."/>
            <person name="Kohler A."/>
            <person name="Kuo A."/>
            <person name="LaButti K."/>
            <person name="Pangilinan J."/>
            <person name="Lipzen A."/>
            <person name="Riley R."/>
            <person name="Andreopoulos W."/>
            <person name="He G."/>
            <person name="Johnson J."/>
            <person name="Nolan M."/>
            <person name="Tritt A."/>
            <person name="Barry K.W."/>
            <person name="Grigoriev I.V."/>
            <person name="Nagy L.G."/>
            <person name="Hibbett D."/>
            <person name="Henrissat B."/>
            <person name="Matheny P.B."/>
            <person name="Labbe J."/>
            <person name="Martin F.M."/>
        </authorList>
    </citation>
    <scope>NUCLEOTIDE SEQUENCE</scope>
    <source>
        <strain evidence="1">HHB10654</strain>
    </source>
</reference>
<dbReference type="Proteomes" id="UP000814140">
    <property type="component" value="Unassembled WGS sequence"/>
</dbReference>